<reference evidence="2" key="1">
    <citation type="submission" date="2016-06" db="EMBL/GenBank/DDBJ databases">
        <title>Parallel loss of symbiosis genes in relatives of nitrogen-fixing non-legume Parasponia.</title>
        <authorList>
            <person name="Van Velzen R."/>
            <person name="Holmer R."/>
            <person name="Bu F."/>
            <person name="Rutten L."/>
            <person name="Van Zeijl A."/>
            <person name="Liu W."/>
            <person name="Santuari L."/>
            <person name="Cao Q."/>
            <person name="Sharma T."/>
            <person name="Shen D."/>
            <person name="Roswanjaya Y."/>
            <person name="Wardhani T."/>
            <person name="Kalhor M.S."/>
            <person name="Jansen J."/>
            <person name="Van den Hoogen J."/>
            <person name="Gungor B."/>
            <person name="Hartog M."/>
            <person name="Hontelez J."/>
            <person name="Verver J."/>
            <person name="Yang W.-C."/>
            <person name="Schijlen E."/>
            <person name="Repin R."/>
            <person name="Schilthuizen M."/>
            <person name="Schranz E."/>
            <person name="Heidstra R."/>
            <person name="Miyata K."/>
            <person name="Fedorova E."/>
            <person name="Kohlen W."/>
            <person name="Bisseling T."/>
            <person name="Smit S."/>
            <person name="Geurts R."/>
        </authorList>
    </citation>
    <scope>NUCLEOTIDE SEQUENCE [LARGE SCALE GENOMIC DNA]</scope>
    <source>
        <strain evidence="2">cv. WU1-14</strain>
    </source>
</reference>
<dbReference type="EMBL" id="JXTB01000630">
    <property type="protein sequence ID" value="PON35042.1"/>
    <property type="molecule type" value="Genomic_DNA"/>
</dbReference>
<comment type="caution">
    <text evidence="1">The sequence shown here is derived from an EMBL/GenBank/DDBJ whole genome shotgun (WGS) entry which is preliminary data.</text>
</comment>
<proteinExistence type="predicted"/>
<dbReference type="OrthoDB" id="10364250at2759"/>
<dbReference type="AlphaFoldDB" id="A0A2P5AES5"/>
<evidence type="ECO:0000313" key="1">
    <source>
        <dbReference type="EMBL" id="PON35042.1"/>
    </source>
</evidence>
<gene>
    <name evidence="1" type="ORF">PanWU01x14_339260</name>
</gene>
<accession>A0A2P5AES5</accession>
<keyword evidence="2" id="KW-1185">Reference proteome</keyword>
<protein>
    <submittedName>
        <fullName evidence="1">Uncharacterized protein</fullName>
    </submittedName>
</protein>
<evidence type="ECO:0000313" key="2">
    <source>
        <dbReference type="Proteomes" id="UP000237105"/>
    </source>
</evidence>
<sequence>MEEKHRAMILPWGSVAPTKNFGYIITLDFLFKHFHLNPEPTLQVLPSQNWCKQDFFTSNRCNDMYNLSAQCRRKKKMQRALKKFSLQLQREGLEVVNALFHTR</sequence>
<dbReference type="Proteomes" id="UP000237105">
    <property type="component" value="Unassembled WGS sequence"/>
</dbReference>
<organism evidence="1 2">
    <name type="scientific">Parasponia andersonii</name>
    <name type="common">Sponia andersonii</name>
    <dbReference type="NCBI Taxonomy" id="3476"/>
    <lineage>
        <taxon>Eukaryota</taxon>
        <taxon>Viridiplantae</taxon>
        <taxon>Streptophyta</taxon>
        <taxon>Embryophyta</taxon>
        <taxon>Tracheophyta</taxon>
        <taxon>Spermatophyta</taxon>
        <taxon>Magnoliopsida</taxon>
        <taxon>eudicotyledons</taxon>
        <taxon>Gunneridae</taxon>
        <taxon>Pentapetalae</taxon>
        <taxon>rosids</taxon>
        <taxon>fabids</taxon>
        <taxon>Rosales</taxon>
        <taxon>Cannabaceae</taxon>
        <taxon>Parasponia</taxon>
    </lineage>
</organism>
<name>A0A2P5AES5_PARAD</name>